<name>A0A3R7XR35_9STRA</name>
<protein>
    <submittedName>
        <fullName evidence="1">Uncharacterized protein</fullName>
    </submittedName>
</protein>
<gene>
    <name evidence="1" type="ORF">DD237_005506</name>
</gene>
<evidence type="ECO:0000313" key="1">
    <source>
        <dbReference type="EMBL" id="RQM11519.1"/>
    </source>
</evidence>
<sequence length="111" mass="11925">MDDVLSVADCSLDVVATISVDDIAGDLSNNGSIDNVSEKMEPLTGRQTSQSTFEIQFSAENTTYCENDDVLFTKNNLLMSALVTGPRAVYVLKCVKCRVGSEPSVAATARR</sequence>
<comment type="caution">
    <text evidence="1">The sequence shown here is derived from an EMBL/GenBank/DDBJ whole genome shotgun (WGS) entry which is preliminary data.</text>
</comment>
<dbReference type="VEuPathDB" id="FungiDB:DD237_005506"/>
<organism evidence="1 2">
    <name type="scientific">Peronospora effusa</name>
    <dbReference type="NCBI Taxonomy" id="542832"/>
    <lineage>
        <taxon>Eukaryota</taxon>
        <taxon>Sar</taxon>
        <taxon>Stramenopiles</taxon>
        <taxon>Oomycota</taxon>
        <taxon>Peronosporomycetes</taxon>
        <taxon>Peronosporales</taxon>
        <taxon>Peronosporaceae</taxon>
        <taxon>Peronospora</taxon>
    </lineage>
</organism>
<reference evidence="1 2" key="1">
    <citation type="submission" date="2018-06" db="EMBL/GenBank/DDBJ databases">
        <title>Comparative genomics of downy mildews reveals potential adaptations to biotrophy.</title>
        <authorList>
            <person name="Fletcher K."/>
            <person name="Klosterman S.J."/>
            <person name="Derevnina L."/>
            <person name="Martin F."/>
            <person name="Koike S."/>
            <person name="Reyes Chin-Wo S."/>
            <person name="Mou B."/>
            <person name="Michelmore R."/>
        </authorList>
    </citation>
    <scope>NUCLEOTIDE SEQUENCE [LARGE SCALE GENOMIC DNA]</scope>
    <source>
        <strain evidence="1 2">R13</strain>
    </source>
</reference>
<evidence type="ECO:0000313" key="2">
    <source>
        <dbReference type="Proteomes" id="UP000286097"/>
    </source>
</evidence>
<proteinExistence type="predicted"/>
<dbReference type="Proteomes" id="UP000286097">
    <property type="component" value="Unassembled WGS sequence"/>
</dbReference>
<dbReference type="AlphaFoldDB" id="A0A3R7XR35"/>
<dbReference type="EMBL" id="QKXF01000420">
    <property type="protein sequence ID" value="RQM11519.1"/>
    <property type="molecule type" value="Genomic_DNA"/>
</dbReference>
<accession>A0A3R7XR35</accession>